<dbReference type="RefSeq" id="WP_341836261.1">
    <property type="nucleotide sequence ID" value="NZ_CP149822.1"/>
</dbReference>
<feature type="transmembrane region" description="Helical" evidence="7">
    <location>
        <begin position="116"/>
        <end position="140"/>
    </location>
</feature>
<reference evidence="10" key="1">
    <citation type="submission" date="2024-03" db="EMBL/GenBank/DDBJ databases">
        <title>Chitinophaga horti sp. nov., isolated from garden soil.</title>
        <authorList>
            <person name="Lee D.S."/>
            <person name="Han D.M."/>
            <person name="Baek J.H."/>
            <person name="Choi D.G."/>
            <person name="Jeon J.H."/>
            <person name="Jeon C.O."/>
        </authorList>
    </citation>
    <scope>NUCLEOTIDE SEQUENCE [LARGE SCALE GENOMIC DNA]</scope>
    <source>
        <strain evidence="10">GPA1</strain>
    </source>
</reference>
<keyword evidence="6 7" id="KW-0472">Membrane</keyword>
<evidence type="ECO:0000256" key="2">
    <source>
        <dbReference type="ARBA" id="ARBA00009045"/>
    </source>
</evidence>
<proteinExistence type="inferred from homology"/>
<name>A0ABZ2YPJ0_9BACT</name>
<dbReference type="Pfam" id="PF01694">
    <property type="entry name" value="Rhomboid"/>
    <property type="match status" value="1"/>
</dbReference>
<feature type="transmembrane region" description="Helical" evidence="7">
    <location>
        <begin position="20"/>
        <end position="41"/>
    </location>
</feature>
<feature type="domain" description="Peptidase S54 rhomboid" evidence="8">
    <location>
        <begin position="1"/>
        <end position="131"/>
    </location>
</feature>
<dbReference type="GO" id="GO:0008233">
    <property type="term" value="F:peptidase activity"/>
    <property type="evidence" value="ECO:0007669"/>
    <property type="project" value="UniProtKB-KW"/>
</dbReference>
<evidence type="ECO:0000256" key="1">
    <source>
        <dbReference type="ARBA" id="ARBA00004141"/>
    </source>
</evidence>
<dbReference type="InterPro" id="IPR022764">
    <property type="entry name" value="Peptidase_S54_rhomboid_dom"/>
</dbReference>
<comment type="similarity">
    <text evidence="2">Belongs to the peptidase S54 family.</text>
</comment>
<evidence type="ECO:0000256" key="3">
    <source>
        <dbReference type="ARBA" id="ARBA00022692"/>
    </source>
</evidence>
<feature type="transmembrane region" description="Helical" evidence="7">
    <location>
        <begin position="82"/>
        <end position="104"/>
    </location>
</feature>
<dbReference type="PANTHER" id="PTHR43731">
    <property type="entry name" value="RHOMBOID PROTEASE"/>
    <property type="match status" value="1"/>
</dbReference>
<gene>
    <name evidence="9" type="ORF">WJU16_25945</name>
</gene>
<keyword evidence="3 7" id="KW-0812">Transmembrane</keyword>
<evidence type="ECO:0000259" key="8">
    <source>
        <dbReference type="Pfam" id="PF01694"/>
    </source>
</evidence>
<keyword evidence="4 9" id="KW-0378">Hydrolase</keyword>
<dbReference type="PANTHER" id="PTHR43731:SF14">
    <property type="entry name" value="PRESENILIN-ASSOCIATED RHOMBOID-LIKE PROTEIN, MITOCHONDRIAL"/>
    <property type="match status" value="1"/>
</dbReference>
<evidence type="ECO:0000256" key="5">
    <source>
        <dbReference type="ARBA" id="ARBA00022989"/>
    </source>
</evidence>
<comment type="subcellular location">
    <subcellularLocation>
        <location evidence="1">Membrane</location>
        <topology evidence="1">Multi-pass membrane protein</topology>
    </subcellularLocation>
</comment>
<protein>
    <submittedName>
        <fullName evidence="9">Rhomboid family intramembrane serine protease</fullName>
        <ecNumber evidence="9">3.4.21.105</ecNumber>
    </submittedName>
</protein>
<dbReference type="SUPFAM" id="SSF144091">
    <property type="entry name" value="Rhomboid-like"/>
    <property type="match status" value="1"/>
</dbReference>
<evidence type="ECO:0000313" key="10">
    <source>
        <dbReference type="Proteomes" id="UP001485459"/>
    </source>
</evidence>
<dbReference type="InterPro" id="IPR050925">
    <property type="entry name" value="Rhomboid_protease_S54"/>
</dbReference>
<dbReference type="EC" id="3.4.21.105" evidence="9"/>
<accession>A0ABZ2YPJ0</accession>
<evidence type="ECO:0000256" key="4">
    <source>
        <dbReference type="ARBA" id="ARBA00022801"/>
    </source>
</evidence>
<sequence length="146" mass="16675">MHLLFNMLSLYFVGRSIEMAFAMVLGSKWYYPLLYLLGLILPDLYNYFKYKDFSGYSSIGASGAVSAVLFSCVLFAPWQTIYVFLIPCPFIVYAVLFLIYSVYMSKRGGDGIDHRAHFFGAILGLIFPIIIEPQVLQIFLRQLLNP</sequence>
<feature type="transmembrane region" description="Helical" evidence="7">
    <location>
        <begin position="53"/>
        <end position="76"/>
    </location>
</feature>
<organism evidence="9 10">
    <name type="scientific">Chitinophaga pollutisoli</name>
    <dbReference type="NCBI Taxonomy" id="3133966"/>
    <lineage>
        <taxon>Bacteria</taxon>
        <taxon>Pseudomonadati</taxon>
        <taxon>Bacteroidota</taxon>
        <taxon>Chitinophagia</taxon>
        <taxon>Chitinophagales</taxon>
        <taxon>Chitinophagaceae</taxon>
        <taxon>Chitinophaga</taxon>
    </lineage>
</organism>
<evidence type="ECO:0000313" key="9">
    <source>
        <dbReference type="EMBL" id="WZN41410.1"/>
    </source>
</evidence>
<dbReference type="Proteomes" id="UP001485459">
    <property type="component" value="Chromosome"/>
</dbReference>
<dbReference type="Gene3D" id="1.20.1540.10">
    <property type="entry name" value="Rhomboid-like"/>
    <property type="match status" value="1"/>
</dbReference>
<evidence type="ECO:0000256" key="7">
    <source>
        <dbReference type="SAM" id="Phobius"/>
    </source>
</evidence>
<dbReference type="EMBL" id="CP149822">
    <property type="protein sequence ID" value="WZN41410.1"/>
    <property type="molecule type" value="Genomic_DNA"/>
</dbReference>
<keyword evidence="9" id="KW-0645">Protease</keyword>
<dbReference type="InterPro" id="IPR035952">
    <property type="entry name" value="Rhomboid-like_sf"/>
</dbReference>
<keyword evidence="10" id="KW-1185">Reference proteome</keyword>
<keyword evidence="5 7" id="KW-1133">Transmembrane helix</keyword>
<evidence type="ECO:0000256" key="6">
    <source>
        <dbReference type="ARBA" id="ARBA00023136"/>
    </source>
</evidence>
<dbReference type="GO" id="GO:0006508">
    <property type="term" value="P:proteolysis"/>
    <property type="evidence" value="ECO:0007669"/>
    <property type="project" value="UniProtKB-KW"/>
</dbReference>